<name>A0A858Q805_9GAMM</name>
<dbReference type="FunFam" id="3.30.559.10:FF:000007">
    <property type="entry name" value="Dihydrolipoamide acetyltransferase component of pyruvate dehydrogenase complex"/>
    <property type="match status" value="1"/>
</dbReference>
<dbReference type="Gene3D" id="2.40.50.100">
    <property type="match status" value="1"/>
</dbReference>
<keyword evidence="9 11" id="KW-0012">Acyltransferase</keyword>
<dbReference type="InterPro" id="IPR000089">
    <property type="entry name" value="Biotin_lipoyl"/>
</dbReference>
<dbReference type="EMBL" id="CP046565">
    <property type="protein sequence ID" value="QJD29957.1"/>
    <property type="molecule type" value="Genomic_DNA"/>
</dbReference>
<keyword evidence="8 11" id="KW-0450">Lipoyl</keyword>
<dbReference type="InterPro" id="IPR001078">
    <property type="entry name" value="2-oxoacid_DH_actylTfrase"/>
</dbReference>
<dbReference type="NCBIfam" id="TIGR01347">
    <property type="entry name" value="sucB"/>
    <property type="match status" value="1"/>
</dbReference>
<dbReference type="PANTHER" id="PTHR43416:SF5">
    <property type="entry name" value="DIHYDROLIPOYLLYSINE-RESIDUE SUCCINYLTRANSFERASE COMPONENT OF 2-OXOGLUTARATE DEHYDROGENASE COMPLEX, MITOCHONDRIAL"/>
    <property type="match status" value="1"/>
</dbReference>
<dbReference type="SUPFAM" id="SSF52777">
    <property type="entry name" value="CoA-dependent acyltransferases"/>
    <property type="match status" value="1"/>
</dbReference>
<feature type="domain" description="Peripheral subunit-binding (PSBD)" evidence="13">
    <location>
        <begin position="97"/>
        <end position="134"/>
    </location>
</feature>
<evidence type="ECO:0000256" key="2">
    <source>
        <dbReference type="ARBA" id="ARBA00005145"/>
    </source>
</evidence>
<gene>
    <name evidence="14" type="primary">odhB</name>
    <name evidence="14" type="ORF">GNH96_08225</name>
</gene>
<sequence length="381" mass="41586">MRIEISVPPLPESVSDATLLDWHKKIGEAVSRGENLVDLETDKVVLEVPAPEDGVVTELRGGKGDVVVSGQPIAVIDTAIRPASPAVAVAAEKPAPVLSPAARRLVAEHALDPAQITASGREGRLTKQDVLDFLETRAPAEPAGVLPPARADRRVPMSRLRARIAERMLEAQHRTATLTTFNEVNLQRVFDIRNAHKTRFEQQHGTKLGFMSFFVKASVEALRRFPIVNASLDGEDIVYHDYYDIGIAVSTDRGLVVPILRDADKAGFAEIEKAIADFGQKARSGKLSLDELSGGTFTITNGGIFGSMLSTPILNPPQSAILGMHAIKERPMVEDGQIVIRPMIYLALSYDHRVIDGRDAVSFLFTIKELLEDPVRLMLEV</sequence>
<dbReference type="InterPro" id="IPR011053">
    <property type="entry name" value="Single_hybrid_motif"/>
</dbReference>
<keyword evidence="7 11" id="KW-0808">Transferase</keyword>
<evidence type="ECO:0000256" key="1">
    <source>
        <dbReference type="ARBA" id="ARBA00004052"/>
    </source>
</evidence>
<dbReference type="PROSITE" id="PS51826">
    <property type="entry name" value="PSBD"/>
    <property type="match status" value="1"/>
</dbReference>
<dbReference type="InterPro" id="IPR004167">
    <property type="entry name" value="PSBD"/>
</dbReference>
<organism evidence="14 15">
    <name type="scientific">Methylococcus geothermalis</name>
    <dbReference type="NCBI Taxonomy" id="2681310"/>
    <lineage>
        <taxon>Bacteria</taxon>
        <taxon>Pseudomonadati</taxon>
        <taxon>Pseudomonadota</taxon>
        <taxon>Gammaproteobacteria</taxon>
        <taxon>Methylococcales</taxon>
        <taxon>Methylococcaceae</taxon>
        <taxon>Methylococcus</taxon>
    </lineage>
</organism>
<evidence type="ECO:0000313" key="15">
    <source>
        <dbReference type="Proteomes" id="UP000503004"/>
    </source>
</evidence>
<dbReference type="SUPFAM" id="SSF47005">
    <property type="entry name" value="Peripheral subunit-binding domain of 2-oxo acid dehydrogenase complex"/>
    <property type="match status" value="1"/>
</dbReference>
<dbReference type="Gene3D" id="4.10.320.10">
    <property type="entry name" value="E3-binding domain"/>
    <property type="match status" value="1"/>
</dbReference>
<dbReference type="PANTHER" id="PTHR43416">
    <property type="entry name" value="DIHYDROLIPOYLLYSINE-RESIDUE SUCCINYLTRANSFERASE COMPONENT OF 2-OXOGLUTARATE DEHYDROGENASE COMPLEX, MITOCHONDRIAL-RELATED"/>
    <property type="match status" value="1"/>
</dbReference>
<evidence type="ECO:0000256" key="7">
    <source>
        <dbReference type="ARBA" id="ARBA00022679"/>
    </source>
</evidence>
<dbReference type="Pfam" id="PF00198">
    <property type="entry name" value="2-oxoacid_dh"/>
    <property type="match status" value="1"/>
</dbReference>
<dbReference type="GO" id="GO:0004149">
    <property type="term" value="F:dihydrolipoyllysine-residue succinyltransferase activity"/>
    <property type="evidence" value="ECO:0007669"/>
    <property type="project" value="UniProtKB-UniRule"/>
</dbReference>
<evidence type="ECO:0000256" key="6">
    <source>
        <dbReference type="ARBA" id="ARBA00022532"/>
    </source>
</evidence>
<evidence type="ECO:0000256" key="4">
    <source>
        <dbReference type="ARBA" id="ARBA00012945"/>
    </source>
</evidence>
<evidence type="ECO:0000256" key="9">
    <source>
        <dbReference type="ARBA" id="ARBA00023315"/>
    </source>
</evidence>
<protein>
    <recommendedName>
        <fullName evidence="5 11">Dihydrolipoyllysine-residue succinyltransferase component of 2-oxoglutarate dehydrogenase complex</fullName>
        <ecNumber evidence="4 11">2.3.1.61</ecNumber>
    </recommendedName>
    <alternativeName>
        <fullName evidence="11">2-oxoglutarate dehydrogenase complex component E2</fullName>
    </alternativeName>
</protein>
<comment type="pathway">
    <text evidence="2 11">Amino-acid degradation; L-lysine degradation via saccharopine pathway; glutaryl-CoA from L-lysine: step 6/6.</text>
</comment>
<comment type="similarity">
    <text evidence="3 11">Belongs to the 2-oxoacid dehydrogenase family.</text>
</comment>
<comment type="catalytic activity">
    <reaction evidence="10 11">
        <text>N(6)-[(R)-dihydrolipoyl]-L-lysyl-[protein] + succinyl-CoA = N(6)-[(R)-S(8)-succinyldihydrolipoyl]-L-lysyl-[protein] + CoA</text>
        <dbReference type="Rhea" id="RHEA:15213"/>
        <dbReference type="Rhea" id="RHEA-COMP:10475"/>
        <dbReference type="Rhea" id="RHEA-COMP:20092"/>
        <dbReference type="ChEBI" id="CHEBI:57287"/>
        <dbReference type="ChEBI" id="CHEBI:57292"/>
        <dbReference type="ChEBI" id="CHEBI:83100"/>
        <dbReference type="ChEBI" id="CHEBI:83120"/>
        <dbReference type="EC" id="2.3.1.61"/>
    </reaction>
</comment>
<proteinExistence type="inferred from homology"/>
<dbReference type="CDD" id="cd06849">
    <property type="entry name" value="lipoyl_domain"/>
    <property type="match status" value="1"/>
</dbReference>
<evidence type="ECO:0000256" key="10">
    <source>
        <dbReference type="ARBA" id="ARBA00052761"/>
    </source>
</evidence>
<accession>A0A858Q805</accession>
<dbReference type="KEGG" id="metu:GNH96_08225"/>
<evidence type="ECO:0000256" key="11">
    <source>
        <dbReference type="RuleBase" id="RU361138"/>
    </source>
</evidence>
<dbReference type="InterPro" id="IPR023213">
    <property type="entry name" value="CAT-like_dom_sf"/>
</dbReference>
<dbReference type="GO" id="GO:0033512">
    <property type="term" value="P:L-lysine catabolic process to acetyl-CoA via saccharopine"/>
    <property type="evidence" value="ECO:0007669"/>
    <property type="project" value="UniProtKB-UniRule"/>
</dbReference>
<dbReference type="RefSeq" id="WP_169603239.1">
    <property type="nucleotide sequence ID" value="NZ_CP046565.1"/>
</dbReference>
<dbReference type="GO" id="GO:0005829">
    <property type="term" value="C:cytosol"/>
    <property type="evidence" value="ECO:0007669"/>
    <property type="project" value="TreeGrafter"/>
</dbReference>
<dbReference type="SUPFAM" id="SSF51230">
    <property type="entry name" value="Single hybrid motif"/>
    <property type="match status" value="1"/>
</dbReference>
<dbReference type="PROSITE" id="PS50968">
    <property type="entry name" value="BIOTINYL_LIPOYL"/>
    <property type="match status" value="1"/>
</dbReference>
<dbReference type="Proteomes" id="UP000503004">
    <property type="component" value="Chromosome"/>
</dbReference>
<comment type="function">
    <text evidence="1 11">E2 component of the 2-oxoglutarate dehydrogenase (OGDH) complex which catalyzes the second step in the conversion of 2-oxoglutarate to succinyl-CoA and CO(2).</text>
</comment>
<dbReference type="NCBIfam" id="NF004309">
    <property type="entry name" value="PRK05704.1"/>
    <property type="match status" value="1"/>
</dbReference>
<evidence type="ECO:0000256" key="5">
    <source>
        <dbReference type="ARBA" id="ARBA00019511"/>
    </source>
</evidence>
<dbReference type="Pfam" id="PF02817">
    <property type="entry name" value="E3_binding"/>
    <property type="match status" value="1"/>
</dbReference>
<dbReference type="InterPro" id="IPR036625">
    <property type="entry name" value="E3-bd_dom_sf"/>
</dbReference>
<dbReference type="Pfam" id="PF00364">
    <property type="entry name" value="Biotin_lipoyl"/>
    <property type="match status" value="1"/>
</dbReference>
<comment type="cofactor">
    <cofactor evidence="11">
        <name>(R)-lipoate</name>
        <dbReference type="ChEBI" id="CHEBI:83088"/>
    </cofactor>
    <text evidence="11">Binds 1 lipoyl cofactor covalently.</text>
</comment>
<evidence type="ECO:0000259" key="12">
    <source>
        <dbReference type="PROSITE" id="PS50968"/>
    </source>
</evidence>
<dbReference type="PROSITE" id="PS00189">
    <property type="entry name" value="LIPOYL"/>
    <property type="match status" value="1"/>
</dbReference>
<dbReference type="Gene3D" id="3.30.559.10">
    <property type="entry name" value="Chloramphenicol acetyltransferase-like domain"/>
    <property type="match status" value="1"/>
</dbReference>
<dbReference type="InterPro" id="IPR050537">
    <property type="entry name" value="2-oxoacid_dehydrogenase"/>
</dbReference>
<evidence type="ECO:0000313" key="14">
    <source>
        <dbReference type="EMBL" id="QJD29957.1"/>
    </source>
</evidence>
<feature type="domain" description="Lipoyl-binding" evidence="12">
    <location>
        <begin position="2"/>
        <end position="77"/>
    </location>
</feature>
<dbReference type="InterPro" id="IPR003016">
    <property type="entry name" value="2-oxoA_DH_lipoyl-BS"/>
</dbReference>
<dbReference type="GO" id="GO:0045252">
    <property type="term" value="C:oxoglutarate dehydrogenase complex"/>
    <property type="evidence" value="ECO:0007669"/>
    <property type="project" value="UniProtKB-UniRule"/>
</dbReference>
<reference evidence="15" key="1">
    <citation type="submission" date="2019-12" db="EMBL/GenBank/DDBJ databases">
        <authorList>
            <person name="Awala S.I."/>
            <person name="Rhee S.K."/>
        </authorList>
    </citation>
    <scope>NUCLEOTIDE SEQUENCE [LARGE SCALE GENOMIC DNA]</scope>
    <source>
        <strain evidence="15">IM1</strain>
    </source>
</reference>
<evidence type="ECO:0000256" key="3">
    <source>
        <dbReference type="ARBA" id="ARBA00007317"/>
    </source>
</evidence>
<dbReference type="GO" id="GO:0006099">
    <property type="term" value="P:tricarboxylic acid cycle"/>
    <property type="evidence" value="ECO:0007669"/>
    <property type="project" value="UniProtKB-UniRule"/>
</dbReference>
<dbReference type="UniPathway" id="UPA00868">
    <property type="reaction ID" value="UER00840"/>
</dbReference>
<keyword evidence="6 11" id="KW-0816">Tricarboxylic acid cycle</keyword>
<evidence type="ECO:0000259" key="13">
    <source>
        <dbReference type="PROSITE" id="PS51826"/>
    </source>
</evidence>
<dbReference type="EC" id="2.3.1.61" evidence="4 11"/>
<dbReference type="AlphaFoldDB" id="A0A858Q805"/>
<keyword evidence="15" id="KW-1185">Reference proteome</keyword>
<evidence type="ECO:0000256" key="8">
    <source>
        <dbReference type="ARBA" id="ARBA00022823"/>
    </source>
</evidence>
<dbReference type="InterPro" id="IPR006255">
    <property type="entry name" value="SucB"/>
</dbReference>